<keyword evidence="2" id="KW-1185">Reference proteome</keyword>
<dbReference type="EMBL" id="CM044707">
    <property type="protein sequence ID" value="KAI5654513.1"/>
    <property type="molecule type" value="Genomic_DNA"/>
</dbReference>
<accession>A0ACC0A354</accession>
<proteinExistence type="predicted"/>
<name>A0ACC0A354_CATRO</name>
<sequence length="124" mass="13658">MYRSDAPYSVRGLHYTWLVSSTRASSDGVDDSDSGEWIHLKRGVDRKGCDPIGLREHCIMLCGGVRQPSGESREARHRGWSQGRPGRLTQDGQGYNKPLNLVPRGTQISYSTAVDLVAELGVSQ</sequence>
<organism evidence="1 2">
    <name type="scientific">Catharanthus roseus</name>
    <name type="common">Madagascar periwinkle</name>
    <name type="synonym">Vinca rosea</name>
    <dbReference type="NCBI Taxonomy" id="4058"/>
    <lineage>
        <taxon>Eukaryota</taxon>
        <taxon>Viridiplantae</taxon>
        <taxon>Streptophyta</taxon>
        <taxon>Embryophyta</taxon>
        <taxon>Tracheophyta</taxon>
        <taxon>Spermatophyta</taxon>
        <taxon>Magnoliopsida</taxon>
        <taxon>eudicotyledons</taxon>
        <taxon>Gunneridae</taxon>
        <taxon>Pentapetalae</taxon>
        <taxon>asterids</taxon>
        <taxon>lamiids</taxon>
        <taxon>Gentianales</taxon>
        <taxon>Apocynaceae</taxon>
        <taxon>Rauvolfioideae</taxon>
        <taxon>Vinceae</taxon>
        <taxon>Catharanthinae</taxon>
        <taxon>Catharanthus</taxon>
    </lineage>
</organism>
<dbReference type="Proteomes" id="UP001060085">
    <property type="component" value="Linkage Group LG07"/>
</dbReference>
<evidence type="ECO:0000313" key="1">
    <source>
        <dbReference type="EMBL" id="KAI5654513.1"/>
    </source>
</evidence>
<evidence type="ECO:0000313" key="2">
    <source>
        <dbReference type="Proteomes" id="UP001060085"/>
    </source>
</evidence>
<comment type="caution">
    <text evidence="1">The sequence shown here is derived from an EMBL/GenBank/DDBJ whole genome shotgun (WGS) entry which is preliminary data.</text>
</comment>
<gene>
    <name evidence="1" type="ORF">M9H77_31700</name>
</gene>
<reference evidence="2" key="1">
    <citation type="journal article" date="2023" name="Nat. Plants">
        <title>Single-cell RNA sequencing provides a high-resolution roadmap for understanding the multicellular compartmentation of specialized metabolism.</title>
        <authorList>
            <person name="Sun S."/>
            <person name="Shen X."/>
            <person name="Li Y."/>
            <person name="Li Y."/>
            <person name="Wang S."/>
            <person name="Li R."/>
            <person name="Zhang H."/>
            <person name="Shen G."/>
            <person name="Guo B."/>
            <person name="Wei J."/>
            <person name="Xu J."/>
            <person name="St-Pierre B."/>
            <person name="Chen S."/>
            <person name="Sun C."/>
        </authorList>
    </citation>
    <scope>NUCLEOTIDE SEQUENCE [LARGE SCALE GENOMIC DNA]</scope>
</reference>
<protein>
    <submittedName>
        <fullName evidence="1">Uncharacterized protein</fullName>
    </submittedName>
</protein>